<dbReference type="PROSITE" id="PS50011">
    <property type="entry name" value="PROTEIN_KINASE_DOM"/>
    <property type="match status" value="1"/>
</dbReference>
<gene>
    <name evidence="11" type="ORF">C7B82_11600</name>
</gene>
<reference evidence="12" key="1">
    <citation type="submission" date="2018-02" db="EMBL/GenBank/DDBJ databases">
        <authorList>
            <person name="Moore K."/>
            <person name="Momper L."/>
        </authorList>
    </citation>
    <scope>NUCLEOTIDE SEQUENCE [LARGE SCALE GENOMIC DNA]</scope>
    <source>
        <strain evidence="12">ULC18</strain>
    </source>
</reference>
<evidence type="ECO:0000313" key="12">
    <source>
        <dbReference type="Proteomes" id="UP000239576"/>
    </source>
</evidence>
<dbReference type="SUPFAM" id="SSF56112">
    <property type="entry name" value="Protein kinase-like (PK-like)"/>
    <property type="match status" value="1"/>
</dbReference>
<keyword evidence="6" id="KW-0067">ATP-binding</keyword>
<keyword evidence="4" id="KW-0547">Nucleotide-binding</keyword>
<dbReference type="CDD" id="cd14014">
    <property type="entry name" value="STKc_PknB_like"/>
    <property type="match status" value="1"/>
</dbReference>
<dbReference type="GO" id="GO:0004674">
    <property type="term" value="F:protein serine/threonine kinase activity"/>
    <property type="evidence" value="ECO:0007669"/>
    <property type="project" value="UniProtKB-KW"/>
</dbReference>
<dbReference type="Gene3D" id="3.30.200.20">
    <property type="entry name" value="Phosphorylase Kinase, domain 1"/>
    <property type="match status" value="1"/>
</dbReference>
<evidence type="ECO:0000256" key="3">
    <source>
        <dbReference type="ARBA" id="ARBA00022679"/>
    </source>
</evidence>
<evidence type="ECO:0000313" key="11">
    <source>
        <dbReference type="EMBL" id="PSB29455.1"/>
    </source>
</evidence>
<dbReference type="OrthoDB" id="428645at2"/>
<comment type="caution">
    <text evidence="11">The sequence shown here is derived from an EMBL/GenBank/DDBJ whole genome shotgun (WGS) entry which is preliminary data.</text>
</comment>
<dbReference type="Pfam" id="PF00069">
    <property type="entry name" value="Pkinase"/>
    <property type="match status" value="1"/>
</dbReference>
<evidence type="ECO:0000256" key="7">
    <source>
        <dbReference type="ARBA" id="ARBA00047899"/>
    </source>
</evidence>
<dbReference type="EC" id="2.7.11.1" evidence="1"/>
<name>A0A2T1E9U1_9CYAN</name>
<dbReference type="Gene3D" id="1.10.510.10">
    <property type="entry name" value="Transferase(Phosphotransferase) domain 1"/>
    <property type="match status" value="1"/>
</dbReference>
<dbReference type="Proteomes" id="UP000239576">
    <property type="component" value="Unassembled WGS sequence"/>
</dbReference>
<organism evidence="11 12">
    <name type="scientific">Stenomitos frigidus ULC18</name>
    <dbReference type="NCBI Taxonomy" id="2107698"/>
    <lineage>
        <taxon>Bacteria</taxon>
        <taxon>Bacillati</taxon>
        <taxon>Cyanobacteriota</taxon>
        <taxon>Cyanophyceae</taxon>
        <taxon>Leptolyngbyales</taxon>
        <taxon>Leptolyngbyaceae</taxon>
        <taxon>Stenomitos</taxon>
    </lineage>
</organism>
<dbReference type="AlphaFoldDB" id="A0A2T1E9U1"/>
<comment type="catalytic activity">
    <reaction evidence="7">
        <text>L-threonyl-[protein] + ATP = O-phospho-L-threonyl-[protein] + ADP + H(+)</text>
        <dbReference type="Rhea" id="RHEA:46608"/>
        <dbReference type="Rhea" id="RHEA-COMP:11060"/>
        <dbReference type="Rhea" id="RHEA-COMP:11605"/>
        <dbReference type="ChEBI" id="CHEBI:15378"/>
        <dbReference type="ChEBI" id="CHEBI:30013"/>
        <dbReference type="ChEBI" id="CHEBI:30616"/>
        <dbReference type="ChEBI" id="CHEBI:61977"/>
        <dbReference type="ChEBI" id="CHEBI:456216"/>
        <dbReference type="EC" id="2.7.11.1"/>
    </reaction>
</comment>
<evidence type="ECO:0000256" key="8">
    <source>
        <dbReference type="ARBA" id="ARBA00048679"/>
    </source>
</evidence>
<dbReference type="PANTHER" id="PTHR24363:SF0">
    <property type="entry name" value="SERINE_THREONINE KINASE LIKE DOMAIN CONTAINING 1"/>
    <property type="match status" value="1"/>
</dbReference>
<dbReference type="InterPro" id="IPR000719">
    <property type="entry name" value="Prot_kinase_dom"/>
</dbReference>
<accession>A0A2T1E9U1</accession>
<dbReference type="PANTHER" id="PTHR24363">
    <property type="entry name" value="SERINE/THREONINE PROTEIN KINASE"/>
    <property type="match status" value="1"/>
</dbReference>
<protein>
    <recommendedName>
        <fullName evidence="1">non-specific serine/threonine protein kinase</fullName>
        <ecNumber evidence="1">2.7.11.1</ecNumber>
    </recommendedName>
</protein>
<dbReference type="SMART" id="SM00220">
    <property type="entry name" value="S_TKc"/>
    <property type="match status" value="1"/>
</dbReference>
<reference evidence="11 12" key="2">
    <citation type="submission" date="2018-03" db="EMBL/GenBank/DDBJ databases">
        <title>The ancient ancestry and fast evolution of plastids.</title>
        <authorList>
            <person name="Moore K.R."/>
            <person name="Magnabosco C."/>
            <person name="Momper L."/>
            <person name="Gold D.A."/>
            <person name="Bosak T."/>
            <person name="Fournier G.P."/>
        </authorList>
    </citation>
    <scope>NUCLEOTIDE SEQUENCE [LARGE SCALE GENOMIC DNA]</scope>
    <source>
        <strain evidence="11 12">ULC18</strain>
    </source>
</reference>
<dbReference type="RefSeq" id="WP_106256449.1">
    <property type="nucleotide sequence ID" value="NZ_CAWNSW010000155.1"/>
</dbReference>
<dbReference type="GO" id="GO:0005524">
    <property type="term" value="F:ATP binding"/>
    <property type="evidence" value="ECO:0007669"/>
    <property type="project" value="UniProtKB-KW"/>
</dbReference>
<keyword evidence="3" id="KW-0808">Transferase</keyword>
<keyword evidence="2" id="KW-0723">Serine/threonine-protein kinase</keyword>
<keyword evidence="12" id="KW-1185">Reference proteome</keyword>
<evidence type="ECO:0000256" key="1">
    <source>
        <dbReference type="ARBA" id="ARBA00012513"/>
    </source>
</evidence>
<dbReference type="InterPro" id="IPR011009">
    <property type="entry name" value="Kinase-like_dom_sf"/>
</dbReference>
<evidence type="ECO:0000256" key="5">
    <source>
        <dbReference type="ARBA" id="ARBA00022777"/>
    </source>
</evidence>
<evidence type="ECO:0000256" key="2">
    <source>
        <dbReference type="ARBA" id="ARBA00022527"/>
    </source>
</evidence>
<comment type="catalytic activity">
    <reaction evidence="8">
        <text>L-seryl-[protein] + ATP = O-phospho-L-seryl-[protein] + ADP + H(+)</text>
        <dbReference type="Rhea" id="RHEA:17989"/>
        <dbReference type="Rhea" id="RHEA-COMP:9863"/>
        <dbReference type="Rhea" id="RHEA-COMP:11604"/>
        <dbReference type="ChEBI" id="CHEBI:15378"/>
        <dbReference type="ChEBI" id="CHEBI:29999"/>
        <dbReference type="ChEBI" id="CHEBI:30616"/>
        <dbReference type="ChEBI" id="CHEBI:83421"/>
        <dbReference type="ChEBI" id="CHEBI:456216"/>
        <dbReference type="EC" id="2.7.11.1"/>
    </reaction>
</comment>
<feature type="region of interest" description="Disordered" evidence="9">
    <location>
        <begin position="298"/>
        <end position="324"/>
    </location>
</feature>
<evidence type="ECO:0000256" key="9">
    <source>
        <dbReference type="SAM" id="MobiDB-lite"/>
    </source>
</evidence>
<evidence type="ECO:0000256" key="6">
    <source>
        <dbReference type="ARBA" id="ARBA00022840"/>
    </source>
</evidence>
<proteinExistence type="predicted"/>
<sequence length="603" mass="65865">MSDVLTHAKVSYSGLDRLLDGRYQVIQILATGPWGQTYLAQDTRRPSQPECVIQHVKPAAYGSDYQAALRQLFVREAFTLERLGEHEQIPRLLACFEDEQGFHLVQEFVDGTPLSLVMTPQPWEEEQVVQLLLDCLETLAVVHGDSCRHGDVRPDNLIRRLQDGKLILTNFGTVRDIHLSLMTINRLAALSLVPDTQGYQPPEQIQGLPCLASDVYAVGMIGIQALTGVPPLQLESDARTGEVLWHPFGQAAASTLRHGLVAVLSRMVRTDHTQRYPSAREALQALQQLTQAVPLNLPLSSTEPEPIAPALSPDSPLQETSQPVVLPETPQQEPIAEQRFSPAVQIGVGIGAVMAAAVCGYALPHLIDRTLFGAADPDQQALAAATQQYQAGQLQKAVSLAEAIPKESPAYAPAREAITNWQTDWQTAERKSQAAKAAFKQGNGLAVLQEAQGLPQNNYWQAQVKPLVEQSASQAEAAAAQLLRDAYGRAIVKDFAGAIVALKQIPEGTSVHAKAQEKLREYGEKQKIQAVSYLQVAYNQAETKAFDKALETLQKISADTPTHATAQVKIREYTDKQRVRAEALAMQDLNPGSQLREATLAAQ</sequence>
<feature type="domain" description="Protein kinase" evidence="10">
    <location>
        <begin position="23"/>
        <end position="290"/>
    </location>
</feature>
<keyword evidence="5" id="KW-0418">Kinase</keyword>
<dbReference type="EMBL" id="PVWK01000062">
    <property type="protein sequence ID" value="PSB29455.1"/>
    <property type="molecule type" value="Genomic_DNA"/>
</dbReference>
<evidence type="ECO:0000259" key="10">
    <source>
        <dbReference type="PROSITE" id="PS50011"/>
    </source>
</evidence>
<evidence type="ECO:0000256" key="4">
    <source>
        <dbReference type="ARBA" id="ARBA00022741"/>
    </source>
</evidence>